<accession>A0ABU4N5M2</accession>
<dbReference type="EMBL" id="JARAWJ010000073">
    <property type="protein sequence ID" value="MDX3044267.1"/>
    <property type="molecule type" value="Genomic_DNA"/>
</dbReference>
<comment type="caution">
    <text evidence="1">The sequence shown here is derived from an EMBL/GenBank/DDBJ whole genome shotgun (WGS) entry which is preliminary data.</text>
</comment>
<protein>
    <submittedName>
        <fullName evidence="1">Uncharacterized protein</fullName>
    </submittedName>
</protein>
<name>A0ABU4N5M2_9ACTN</name>
<keyword evidence="2" id="KW-1185">Reference proteome</keyword>
<sequence length="57" mass="6285">MTLPTPAVRDRVLALSPAELPAYVYDLTALREHAAYVREMLPVGSQLMHDVLVPPEA</sequence>
<dbReference type="Proteomes" id="UP001282474">
    <property type="component" value="Unassembled WGS sequence"/>
</dbReference>
<reference evidence="1 2" key="1">
    <citation type="journal article" date="2023" name="Microb. Genom.">
        <title>Mesoterricola silvestris gen. nov., sp. nov., Mesoterricola sediminis sp. nov., Geothrix oryzae sp. nov., Geothrix edaphica sp. nov., Geothrix rubra sp. nov., and Geothrix limicola sp. nov., six novel members of Acidobacteriota isolated from soils.</title>
        <authorList>
            <person name="Weisberg A.J."/>
            <person name="Pearce E."/>
            <person name="Kramer C.G."/>
            <person name="Chang J.H."/>
            <person name="Clarke C.R."/>
        </authorList>
    </citation>
    <scope>NUCLEOTIDE SEQUENCE [LARGE SCALE GENOMIC DNA]</scope>
    <source>
        <strain evidence="1 2">NE20-4-1</strain>
    </source>
</reference>
<dbReference type="RefSeq" id="WP_193382731.1">
    <property type="nucleotide sequence ID" value="NZ_JABXWF010000034.1"/>
</dbReference>
<gene>
    <name evidence="1" type="ORF">PV383_44995</name>
</gene>
<evidence type="ECO:0000313" key="2">
    <source>
        <dbReference type="Proteomes" id="UP001282474"/>
    </source>
</evidence>
<organism evidence="1 2">
    <name type="scientific">Streptomyces caniscabiei</name>
    <dbReference type="NCBI Taxonomy" id="2746961"/>
    <lineage>
        <taxon>Bacteria</taxon>
        <taxon>Bacillati</taxon>
        <taxon>Actinomycetota</taxon>
        <taxon>Actinomycetes</taxon>
        <taxon>Kitasatosporales</taxon>
        <taxon>Streptomycetaceae</taxon>
        <taxon>Streptomyces</taxon>
    </lineage>
</organism>
<evidence type="ECO:0000313" key="1">
    <source>
        <dbReference type="EMBL" id="MDX3044267.1"/>
    </source>
</evidence>
<proteinExistence type="predicted"/>